<protein>
    <submittedName>
        <fullName evidence="2">Uncharacterized protein</fullName>
    </submittedName>
</protein>
<organism evidence="2 3">
    <name type="scientific">Candidatus Lloydbacteria bacterium RIFCSPHIGHO2_01_FULL_49_22</name>
    <dbReference type="NCBI Taxonomy" id="1798658"/>
    <lineage>
        <taxon>Bacteria</taxon>
        <taxon>Candidatus Lloydiibacteriota</taxon>
    </lineage>
</organism>
<keyword evidence="1" id="KW-0812">Transmembrane</keyword>
<feature type="transmembrane region" description="Helical" evidence="1">
    <location>
        <begin position="21"/>
        <end position="40"/>
    </location>
</feature>
<accession>A0A1G2CYC6</accession>
<dbReference type="EMBL" id="MHLI01000004">
    <property type="protein sequence ID" value="OGZ06212.1"/>
    <property type="molecule type" value="Genomic_DNA"/>
</dbReference>
<sequence length="142" mass="15148">MKYLAILVKKLKQNISAASRILIAVTVVIVGGAIAFGVYVHPTEADTGIPFGGLSTWIQYCTCTGPGVIAVTVMDLSTTPGTPTNYIYYPGGTILHPEYNIYSLGVWLLGNRSPGGVCMYWVGKICVTWPTDGSMVRVGTSL</sequence>
<keyword evidence="1" id="KW-0472">Membrane</keyword>
<comment type="caution">
    <text evidence="2">The sequence shown here is derived from an EMBL/GenBank/DDBJ whole genome shotgun (WGS) entry which is preliminary data.</text>
</comment>
<reference evidence="2 3" key="1">
    <citation type="journal article" date="2016" name="Nat. Commun.">
        <title>Thousands of microbial genomes shed light on interconnected biogeochemical processes in an aquifer system.</title>
        <authorList>
            <person name="Anantharaman K."/>
            <person name="Brown C.T."/>
            <person name="Hug L.A."/>
            <person name="Sharon I."/>
            <person name="Castelle C.J."/>
            <person name="Probst A.J."/>
            <person name="Thomas B.C."/>
            <person name="Singh A."/>
            <person name="Wilkins M.J."/>
            <person name="Karaoz U."/>
            <person name="Brodie E.L."/>
            <person name="Williams K.H."/>
            <person name="Hubbard S.S."/>
            <person name="Banfield J.F."/>
        </authorList>
    </citation>
    <scope>NUCLEOTIDE SEQUENCE [LARGE SCALE GENOMIC DNA]</scope>
</reference>
<keyword evidence="1" id="KW-1133">Transmembrane helix</keyword>
<evidence type="ECO:0000256" key="1">
    <source>
        <dbReference type="SAM" id="Phobius"/>
    </source>
</evidence>
<dbReference type="AlphaFoldDB" id="A0A1G2CYC6"/>
<proteinExistence type="predicted"/>
<dbReference type="Proteomes" id="UP000177122">
    <property type="component" value="Unassembled WGS sequence"/>
</dbReference>
<evidence type="ECO:0000313" key="3">
    <source>
        <dbReference type="Proteomes" id="UP000177122"/>
    </source>
</evidence>
<evidence type="ECO:0000313" key="2">
    <source>
        <dbReference type="EMBL" id="OGZ06212.1"/>
    </source>
</evidence>
<name>A0A1G2CYC6_9BACT</name>
<gene>
    <name evidence="2" type="ORF">A2845_00170</name>
</gene>